<keyword evidence="3 15" id="KW-0808">Transferase</keyword>
<evidence type="ECO:0000256" key="17">
    <source>
        <dbReference type="SAM" id="Phobius"/>
    </source>
</evidence>
<evidence type="ECO:0000256" key="4">
    <source>
        <dbReference type="ARBA" id="ARBA00022692"/>
    </source>
</evidence>
<evidence type="ECO:0000256" key="5">
    <source>
        <dbReference type="ARBA" id="ARBA00022989"/>
    </source>
</evidence>
<evidence type="ECO:0000313" key="19">
    <source>
        <dbReference type="Proteomes" id="UP000326759"/>
    </source>
</evidence>
<comment type="similarity">
    <text evidence="2 15">Belongs to the CDP-alcohol phosphatidyltransferase class-I family.</text>
</comment>
<comment type="pathway">
    <text evidence="12">Phospholipid metabolism; phosphatidylcholine biosynthesis; phosphatidylcholine from phosphocholine: step 2/2.</text>
</comment>
<comment type="catalytic activity">
    <reaction evidence="9">
        <text>1-hexadecanoyl-2-(4Z,7Z,10Z,13Z,16Z,19Z-docosahexaenoyl)-sn-glycerol + CDP-choline = 1-hexadecanoyl-2-(4Z,7Z,10Z,13Z,16Z,19Z-docosahexaenoyl)-sn-glycero-3-phosphocholine + CMP + H(+)</text>
        <dbReference type="Rhea" id="RHEA:54332"/>
        <dbReference type="ChEBI" id="CHEBI:15378"/>
        <dbReference type="ChEBI" id="CHEBI:58779"/>
        <dbReference type="ChEBI" id="CHEBI:60377"/>
        <dbReference type="ChEBI" id="CHEBI:74963"/>
        <dbReference type="ChEBI" id="CHEBI:82949"/>
    </reaction>
    <physiologicalReaction direction="left-to-right" evidence="9">
        <dbReference type="Rhea" id="RHEA:54333"/>
    </physiologicalReaction>
</comment>
<dbReference type="GO" id="GO:0005794">
    <property type="term" value="C:Golgi apparatus"/>
    <property type="evidence" value="ECO:0007669"/>
    <property type="project" value="TreeGrafter"/>
</dbReference>
<evidence type="ECO:0000256" key="1">
    <source>
        <dbReference type="ARBA" id="ARBA00004141"/>
    </source>
</evidence>
<dbReference type="InterPro" id="IPR000462">
    <property type="entry name" value="CDP-OH_P_trans"/>
</dbReference>
<comment type="catalytic activity">
    <reaction evidence="14">
        <text>CDP-choline + a 1,2-diacyl-sn-glycerol = a 1,2-diacyl-sn-glycero-3-phosphocholine + CMP + H(+)</text>
        <dbReference type="Rhea" id="RHEA:32939"/>
        <dbReference type="ChEBI" id="CHEBI:15378"/>
        <dbReference type="ChEBI" id="CHEBI:17815"/>
        <dbReference type="ChEBI" id="CHEBI:57643"/>
        <dbReference type="ChEBI" id="CHEBI:58779"/>
        <dbReference type="ChEBI" id="CHEBI:60377"/>
        <dbReference type="EC" id="2.7.8.2"/>
    </reaction>
    <physiologicalReaction direction="left-to-right" evidence="14">
        <dbReference type="Rhea" id="RHEA:32940"/>
    </physiologicalReaction>
</comment>
<evidence type="ECO:0000256" key="13">
    <source>
        <dbReference type="ARBA" id="ARBA00038987"/>
    </source>
</evidence>
<keyword evidence="7" id="KW-0443">Lipid metabolism</keyword>
<gene>
    <name evidence="18" type="primary">CEPT1</name>
    <name evidence="18" type="ORF">Anas_11543</name>
</gene>
<feature type="transmembrane region" description="Helical" evidence="17">
    <location>
        <begin position="244"/>
        <end position="268"/>
    </location>
</feature>
<dbReference type="Gene3D" id="1.20.120.1760">
    <property type="match status" value="1"/>
</dbReference>
<evidence type="ECO:0000256" key="9">
    <source>
        <dbReference type="ARBA" id="ARBA00036100"/>
    </source>
</evidence>
<evidence type="ECO:0000256" key="7">
    <source>
        <dbReference type="ARBA" id="ARBA00023209"/>
    </source>
</evidence>
<evidence type="ECO:0000256" key="15">
    <source>
        <dbReference type="RuleBase" id="RU003750"/>
    </source>
</evidence>
<evidence type="ECO:0000256" key="16">
    <source>
        <dbReference type="SAM" id="MobiDB-lite"/>
    </source>
</evidence>
<dbReference type="EMBL" id="SEYY01025153">
    <property type="protein sequence ID" value="KAB7493643.1"/>
    <property type="molecule type" value="Genomic_DNA"/>
</dbReference>
<proteinExistence type="inferred from homology"/>
<feature type="transmembrane region" description="Helical" evidence="17">
    <location>
        <begin position="211"/>
        <end position="232"/>
    </location>
</feature>
<name>A0A5N5SH36_9CRUS</name>
<comment type="catalytic activity">
    <reaction evidence="10">
        <text>1,2-dioctanoyl-sn-glycerol + CDP-choline = 1,2-dioctanoyl-sn-glycero-3-phosphocholine + CMP + H(+)</text>
        <dbReference type="Rhea" id="RHEA:54232"/>
        <dbReference type="ChEBI" id="CHEBI:15378"/>
        <dbReference type="ChEBI" id="CHEBI:58779"/>
        <dbReference type="ChEBI" id="CHEBI:60377"/>
        <dbReference type="ChEBI" id="CHEBI:76979"/>
        <dbReference type="ChEBI" id="CHEBI:78228"/>
    </reaction>
    <physiologicalReaction direction="left-to-right" evidence="10">
        <dbReference type="Rhea" id="RHEA:54233"/>
    </physiologicalReaction>
</comment>
<evidence type="ECO:0000256" key="3">
    <source>
        <dbReference type="ARBA" id="ARBA00022679"/>
    </source>
</evidence>
<keyword evidence="4 17" id="KW-0812">Transmembrane</keyword>
<dbReference type="PANTHER" id="PTHR10414">
    <property type="entry name" value="ETHANOLAMINEPHOSPHOTRANSFERASE"/>
    <property type="match status" value="1"/>
</dbReference>
<feature type="transmembrane region" description="Helical" evidence="17">
    <location>
        <begin position="280"/>
        <end position="299"/>
    </location>
</feature>
<reference evidence="18 19" key="1">
    <citation type="journal article" date="2019" name="PLoS Biol.">
        <title>Sex chromosomes control vertical transmission of feminizing Wolbachia symbionts in an isopod.</title>
        <authorList>
            <person name="Becking T."/>
            <person name="Chebbi M.A."/>
            <person name="Giraud I."/>
            <person name="Moumen B."/>
            <person name="Laverre T."/>
            <person name="Caubet Y."/>
            <person name="Peccoud J."/>
            <person name="Gilbert C."/>
            <person name="Cordaux R."/>
        </authorList>
    </citation>
    <scope>NUCLEOTIDE SEQUENCE [LARGE SCALE GENOMIC DNA]</scope>
    <source>
        <strain evidence="18">ANa2</strain>
        <tissue evidence="18">Whole body excluding digestive tract and cuticle</tissue>
    </source>
</reference>
<evidence type="ECO:0000256" key="8">
    <source>
        <dbReference type="ARBA" id="ARBA00023264"/>
    </source>
</evidence>
<evidence type="ECO:0000256" key="6">
    <source>
        <dbReference type="ARBA" id="ARBA00023136"/>
    </source>
</evidence>
<dbReference type="OrthoDB" id="196717at2759"/>
<evidence type="ECO:0000256" key="14">
    <source>
        <dbReference type="ARBA" id="ARBA00048570"/>
    </source>
</evidence>
<evidence type="ECO:0000256" key="2">
    <source>
        <dbReference type="ARBA" id="ARBA00010441"/>
    </source>
</evidence>
<dbReference type="Proteomes" id="UP000326759">
    <property type="component" value="Unassembled WGS sequence"/>
</dbReference>
<accession>A0A5N5SH36</accession>
<keyword evidence="7" id="KW-0594">Phospholipid biosynthesis</keyword>
<dbReference type="GO" id="GO:0004142">
    <property type="term" value="F:diacylglycerol cholinephosphotransferase activity"/>
    <property type="evidence" value="ECO:0007669"/>
    <property type="project" value="UniProtKB-EC"/>
</dbReference>
<dbReference type="GO" id="GO:0006646">
    <property type="term" value="P:phosphatidylethanolamine biosynthetic process"/>
    <property type="evidence" value="ECO:0007669"/>
    <property type="project" value="TreeGrafter"/>
</dbReference>
<evidence type="ECO:0000256" key="12">
    <source>
        <dbReference type="ARBA" id="ARBA00037890"/>
    </source>
</evidence>
<dbReference type="GO" id="GO:0004307">
    <property type="term" value="F:ethanolaminephosphotransferase activity"/>
    <property type="evidence" value="ECO:0007669"/>
    <property type="project" value="TreeGrafter"/>
</dbReference>
<dbReference type="PANTHER" id="PTHR10414:SF37">
    <property type="entry name" value="BB IN A BOXCAR, ISOFORM C"/>
    <property type="match status" value="1"/>
</dbReference>
<dbReference type="EC" id="2.7.8.2" evidence="13"/>
<comment type="catalytic activity">
    <reaction evidence="11">
        <text>1-hexadecanoyl-2-(9Z-octadecenoyl)-sn-glycerol + CDP-choline = 1-hexadecanoyl-2-(9Z-octadecenoyl)-sn-glycero-3-phosphocholine + CMP + H(+)</text>
        <dbReference type="Rhea" id="RHEA:54244"/>
        <dbReference type="ChEBI" id="CHEBI:15378"/>
        <dbReference type="ChEBI" id="CHEBI:58779"/>
        <dbReference type="ChEBI" id="CHEBI:60377"/>
        <dbReference type="ChEBI" id="CHEBI:73001"/>
        <dbReference type="ChEBI" id="CHEBI:75466"/>
    </reaction>
    <physiologicalReaction direction="left-to-right" evidence="11">
        <dbReference type="Rhea" id="RHEA:54245"/>
    </physiologicalReaction>
</comment>
<dbReference type="FunFam" id="1.20.120.1760:FF:000002">
    <property type="entry name" value="Choline/ethanolamine phosphotransferase 1"/>
    <property type="match status" value="1"/>
</dbReference>
<feature type="transmembrane region" description="Helical" evidence="17">
    <location>
        <begin position="180"/>
        <end position="199"/>
    </location>
</feature>
<keyword evidence="6 17" id="KW-0472">Membrane</keyword>
<sequence length="405" mass="44749">MGRQLSTDQLIRLEKHSYSCTNASLLDPIMQKLWCWLVNKCPMSLAPNLITITGLIINIITCLILIYYSPDAQHEVPRWACFLCALGLFIYQSLDAIDGKQARRTGTSSPLGELFDHGCDSLSTVFVSLSVCCAVQLGSHPNWMFFQCVMAVTLFYCAHWQTYVSGTLRFGLIDVTEAQFTVIVILLISSIFGSGFWSTRMLPSELPFKCLPTIIGSAAGLLALFNNFKVILIERGAGRNGSTVAGTSVLSPIVPLFLMVAPAILIAWKSPYGVYTHNPALYLLTFGFVAARVTNRLVVAHMTKSEMAYTDASMFGPAALFINQYFNVLVSEHILLWIVCLYVTYDLSKYCREVCLDICDHLQISLFVIDPPSKGSKRGPSPGEKNGGNVSSKYSIRSKAKGRAW</sequence>
<dbReference type="PIRSF" id="PIRSF015665">
    <property type="entry name" value="CHOPT"/>
    <property type="match status" value="1"/>
</dbReference>
<keyword evidence="19" id="KW-1185">Reference proteome</keyword>
<keyword evidence="8" id="KW-1208">Phospholipid metabolism</keyword>
<dbReference type="AlphaFoldDB" id="A0A5N5SH36"/>
<dbReference type="PROSITE" id="PS00379">
    <property type="entry name" value="CDP_ALCOHOL_P_TRANSF"/>
    <property type="match status" value="1"/>
</dbReference>
<feature type="transmembrane region" description="Helical" evidence="17">
    <location>
        <begin position="49"/>
        <end position="70"/>
    </location>
</feature>
<feature type="region of interest" description="Disordered" evidence="16">
    <location>
        <begin position="373"/>
        <end position="405"/>
    </location>
</feature>
<evidence type="ECO:0000256" key="11">
    <source>
        <dbReference type="ARBA" id="ARBA00036890"/>
    </source>
</evidence>
<evidence type="ECO:0000256" key="10">
    <source>
        <dbReference type="ARBA" id="ARBA00036651"/>
    </source>
</evidence>
<dbReference type="InterPro" id="IPR014472">
    <property type="entry name" value="CHOPT"/>
</dbReference>
<comment type="subcellular location">
    <subcellularLocation>
        <location evidence="1">Membrane</location>
        <topology evidence="1">Multi-pass membrane protein</topology>
    </subcellularLocation>
</comment>
<feature type="compositionally biased region" description="Basic residues" evidence="16">
    <location>
        <begin position="396"/>
        <end position="405"/>
    </location>
</feature>
<comment type="caution">
    <text evidence="18">The sequence shown here is derived from an EMBL/GenBank/DDBJ whole genome shotgun (WGS) entry which is preliminary data.</text>
</comment>
<dbReference type="InterPro" id="IPR048254">
    <property type="entry name" value="CDP_ALCOHOL_P_TRANSF_CS"/>
</dbReference>
<organism evidence="18 19">
    <name type="scientific">Armadillidium nasatum</name>
    <dbReference type="NCBI Taxonomy" id="96803"/>
    <lineage>
        <taxon>Eukaryota</taxon>
        <taxon>Metazoa</taxon>
        <taxon>Ecdysozoa</taxon>
        <taxon>Arthropoda</taxon>
        <taxon>Crustacea</taxon>
        <taxon>Multicrustacea</taxon>
        <taxon>Malacostraca</taxon>
        <taxon>Eumalacostraca</taxon>
        <taxon>Peracarida</taxon>
        <taxon>Isopoda</taxon>
        <taxon>Oniscidea</taxon>
        <taxon>Crinocheta</taxon>
        <taxon>Armadillidiidae</taxon>
        <taxon>Armadillidium</taxon>
    </lineage>
</organism>
<protein>
    <recommendedName>
        <fullName evidence="13">diacylglycerol cholinephosphotransferase</fullName>
        <ecNumber evidence="13">2.7.8.2</ecNumber>
    </recommendedName>
</protein>
<keyword evidence="7" id="KW-0444">Lipid biosynthesis</keyword>
<dbReference type="GO" id="GO:0005789">
    <property type="term" value="C:endoplasmic reticulum membrane"/>
    <property type="evidence" value="ECO:0007669"/>
    <property type="project" value="TreeGrafter"/>
</dbReference>
<dbReference type="InterPro" id="IPR043130">
    <property type="entry name" value="CDP-OH_PTrfase_TM_dom"/>
</dbReference>
<feature type="compositionally biased region" description="Low complexity" evidence="16">
    <location>
        <begin position="373"/>
        <end position="384"/>
    </location>
</feature>
<keyword evidence="5 17" id="KW-1133">Transmembrane helix</keyword>
<feature type="transmembrane region" description="Helical" evidence="17">
    <location>
        <begin position="143"/>
        <end position="160"/>
    </location>
</feature>
<dbReference type="Pfam" id="PF01066">
    <property type="entry name" value="CDP-OH_P_transf"/>
    <property type="match status" value="1"/>
</dbReference>
<evidence type="ECO:0000313" key="18">
    <source>
        <dbReference type="EMBL" id="KAB7493643.1"/>
    </source>
</evidence>